<dbReference type="EMBL" id="JAUFPU010000010">
    <property type="protein sequence ID" value="MDN3577595.1"/>
    <property type="molecule type" value="Genomic_DNA"/>
</dbReference>
<dbReference type="InterPro" id="IPR003607">
    <property type="entry name" value="HD/PDEase_dom"/>
</dbReference>
<dbReference type="InterPro" id="IPR026875">
    <property type="entry name" value="PHydrolase_assoc_dom"/>
</dbReference>
<dbReference type="InterPro" id="IPR006674">
    <property type="entry name" value="HD_domain"/>
</dbReference>
<sequence length="450" mass="50024">MTISMQQLADRMGGVSQRSYETRTEDERDYARIVHSAAFRRLQGKTQTLGVAESDFPRTRLTHSLEVARIGSGIVQALRRRLAGHGPALGLREAQRADVAALLPSDQQIQCICLAHDIGHPPFGHGGEMALNFHMREHGGFEGNGQTLRILGRLESYSQQHGMNLTRRSLLGVLKYPAPYSKVVNQQPLNPGVGLTELRAGLLKPPKCYLDSEADIVAWLLAPFVGDDRERLQAIVAGAEGEHAKPCHKGFDTALMELADDISYGVHDLEDATSLDLVRPQDWAASMARADNLPAWFDQDRLGKLFFGEPYQRKEAIGEIVHRLILSIVLVEDEAFQHPMLRWQASLPPAERCLLRSLHGMVVSRVIGLPGTQMLEFKGQRIVGDLFSVYASDPMRFLPETARRQHAEALDAEAAIRVVCDHVASLTDEQAARQFQKLFMPKMGSVFDVM</sequence>
<evidence type="ECO:0000313" key="4">
    <source>
        <dbReference type="EMBL" id="MDN3577595.1"/>
    </source>
</evidence>
<evidence type="ECO:0000259" key="3">
    <source>
        <dbReference type="PROSITE" id="PS51831"/>
    </source>
</evidence>
<comment type="caution">
    <text evidence="4">The sequence shown here is derived from an EMBL/GenBank/DDBJ whole genome shotgun (WGS) entry which is preliminary data.</text>
</comment>
<dbReference type="Pfam" id="PF01966">
    <property type="entry name" value="HD"/>
    <property type="match status" value="1"/>
</dbReference>
<evidence type="ECO:0000256" key="1">
    <source>
        <dbReference type="ARBA" id="ARBA00022801"/>
    </source>
</evidence>
<dbReference type="NCBIfam" id="NF003701">
    <property type="entry name" value="PRK05318.1"/>
    <property type="match status" value="1"/>
</dbReference>
<dbReference type="Pfam" id="PF13286">
    <property type="entry name" value="HD_assoc"/>
    <property type="match status" value="1"/>
</dbReference>
<protein>
    <submittedName>
        <fullName evidence="4">Anti-phage deoxyguanosine triphosphatase</fullName>
    </submittedName>
</protein>
<reference evidence="4" key="2">
    <citation type="submission" date="2023-06" db="EMBL/GenBank/DDBJ databases">
        <authorList>
            <person name="Lucena T."/>
            <person name="Sun Q."/>
        </authorList>
    </citation>
    <scope>NUCLEOTIDE SEQUENCE</scope>
    <source>
        <strain evidence="4">CECT 7703</strain>
    </source>
</reference>
<dbReference type="RefSeq" id="WP_290333025.1">
    <property type="nucleotide sequence ID" value="NZ_JAUFPU010000010.1"/>
</dbReference>
<accession>A0ABT8B775</accession>
<feature type="domain" description="HD" evidence="3">
    <location>
        <begin position="60"/>
        <end position="265"/>
    </location>
</feature>
<dbReference type="InterPro" id="IPR006261">
    <property type="entry name" value="dGTPase"/>
</dbReference>
<dbReference type="Gene3D" id="1.10.3210.10">
    <property type="entry name" value="Hypothetical protein af1432"/>
    <property type="match status" value="1"/>
</dbReference>
<name>A0ABT8B775_9NEIS</name>
<dbReference type="PANTHER" id="PTHR11373">
    <property type="entry name" value="DEOXYNUCLEOSIDE TRIPHOSPHATE TRIPHOSPHOHYDROLASE"/>
    <property type="match status" value="1"/>
</dbReference>
<dbReference type="PANTHER" id="PTHR11373:SF32">
    <property type="entry name" value="DEOXYGUANOSINETRIPHOSPHATE TRIPHOSPHOHYDROLASE"/>
    <property type="match status" value="1"/>
</dbReference>
<keyword evidence="1" id="KW-0378">Hydrolase</keyword>
<feature type="region of interest" description="Disordered" evidence="2">
    <location>
        <begin position="1"/>
        <end position="25"/>
    </location>
</feature>
<proteinExistence type="predicted"/>
<dbReference type="Proteomes" id="UP001180081">
    <property type="component" value="Unassembled WGS sequence"/>
</dbReference>
<reference evidence="4" key="1">
    <citation type="journal article" date="2014" name="Int. J. Syst. Evol. Microbiol.">
        <title>Complete genome of a new Firmicutes species belonging to the dominant human colonic microbiota ('Ruminococcus bicirculans') reveals two chromosomes and a selective capacity to utilize plant glucans.</title>
        <authorList>
            <consortium name="NISC Comparative Sequencing Program"/>
            <person name="Wegmann U."/>
            <person name="Louis P."/>
            <person name="Goesmann A."/>
            <person name="Henrissat B."/>
            <person name="Duncan S.H."/>
            <person name="Flint H.J."/>
        </authorList>
    </citation>
    <scope>NUCLEOTIDE SEQUENCE</scope>
    <source>
        <strain evidence="4">CECT 7703</strain>
    </source>
</reference>
<evidence type="ECO:0000313" key="5">
    <source>
        <dbReference type="Proteomes" id="UP001180081"/>
    </source>
</evidence>
<keyword evidence="5" id="KW-1185">Reference proteome</keyword>
<organism evidence="4 5">
    <name type="scientific">Chitinimonas viridis</name>
    <dbReference type="NCBI Taxonomy" id="664880"/>
    <lineage>
        <taxon>Bacteria</taxon>
        <taxon>Pseudomonadati</taxon>
        <taxon>Pseudomonadota</taxon>
        <taxon>Betaproteobacteria</taxon>
        <taxon>Neisseriales</taxon>
        <taxon>Chitinibacteraceae</taxon>
        <taxon>Chitinimonas</taxon>
    </lineage>
</organism>
<dbReference type="CDD" id="cd00077">
    <property type="entry name" value="HDc"/>
    <property type="match status" value="1"/>
</dbReference>
<gene>
    <name evidence="4" type="ORF">QWZ03_12520</name>
</gene>
<dbReference type="NCBIfam" id="NF041026">
    <property type="entry name" value="antiphage_dGTPase"/>
    <property type="match status" value="1"/>
</dbReference>
<dbReference type="NCBIfam" id="TIGR01353">
    <property type="entry name" value="dGTP_triPase"/>
    <property type="match status" value="1"/>
</dbReference>
<evidence type="ECO:0000256" key="2">
    <source>
        <dbReference type="SAM" id="MobiDB-lite"/>
    </source>
</evidence>
<dbReference type="PROSITE" id="PS51831">
    <property type="entry name" value="HD"/>
    <property type="match status" value="1"/>
</dbReference>
<dbReference type="InterPro" id="IPR050135">
    <property type="entry name" value="dGTPase-like"/>
</dbReference>
<dbReference type="SUPFAM" id="SSF109604">
    <property type="entry name" value="HD-domain/PDEase-like"/>
    <property type="match status" value="1"/>
</dbReference>
<dbReference type="SMART" id="SM00471">
    <property type="entry name" value="HDc"/>
    <property type="match status" value="1"/>
</dbReference>